<feature type="transmembrane region" description="Helical" evidence="1">
    <location>
        <begin position="298"/>
        <end position="318"/>
    </location>
</feature>
<reference evidence="2" key="2">
    <citation type="submission" date="2020-05" db="UniProtKB">
        <authorList>
            <consortium name="EnsemblMetazoa"/>
        </authorList>
    </citation>
    <scope>IDENTIFICATION</scope>
    <source>
        <strain evidence="2">ACHKN1017</strain>
    </source>
</reference>
<feature type="transmembrane region" description="Helical" evidence="1">
    <location>
        <begin position="411"/>
        <end position="428"/>
    </location>
</feature>
<accession>A0A182KAJ2</accession>
<dbReference type="Proteomes" id="UP000075881">
    <property type="component" value="Unassembled WGS sequence"/>
</dbReference>
<evidence type="ECO:0000313" key="2">
    <source>
        <dbReference type="EnsemblMetazoa" id="ACHR007779-PA"/>
    </source>
</evidence>
<organism evidence="2 3">
    <name type="scientific">Anopheles christyi</name>
    <dbReference type="NCBI Taxonomy" id="43041"/>
    <lineage>
        <taxon>Eukaryota</taxon>
        <taxon>Metazoa</taxon>
        <taxon>Ecdysozoa</taxon>
        <taxon>Arthropoda</taxon>
        <taxon>Hexapoda</taxon>
        <taxon>Insecta</taxon>
        <taxon>Pterygota</taxon>
        <taxon>Neoptera</taxon>
        <taxon>Endopterygota</taxon>
        <taxon>Diptera</taxon>
        <taxon>Nematocera</taxon>
        <taxon>Culicoidea</taxon>
        <taxon>Culicidae</taxon>
        <taxon>Anophelinae</taxon>
        <taxon>Anopheles</taxon>
    </lineage>
</organism>
<dbReference type="VEuPathDB" id="VectorBase:ACHR007779"/>
<name>A0A182KAJ2_9DIPT</name>
<feature type="transmembrane region" description="Helical" evidence="1">
    <location>
        <begin position="494"/>
        <end position="513"/>
    </location>
</feature>
<sequence>MSFPGRSLSRKSLSNQQTALFHPLRGNSEQPPKYAACNEGSLSTGTSYGPYPLPKALPTRALTNRFVWAQLNRLVSCNLHIMHHGGSDPHFRPSASEGRQSDSDDVRYRSWSHQWVLHLTMVALFLTSYGYDPYLRGQEVEQLALEEDDDGVLLSVASHYHDPEEEDPAEEEIEIHYHALLYIPRVLAVALLVVSQKVNLSIDVVQKIVHFAHPAIALLYVLLHIPDFLSYELRYIGCLSEVFWSSKVCLYVCQLVMYSPKTERLYYLIAGALVLSLGSATHPFMAELGTIYPAVSQYMLNLVVTLLHVGICQPILFCGPCVTRKLIASNQAPKTTFAVLNLFVVVILIATVALNSILFQWFLTDNSTLLRPFLPFLSSDDLFGVFWQLFYVATVFSTFGILLIYLRTADLMVASFSGQFLAGVYYFYLEEPIAARFALIMNTFALATGLEQLLSLYGSVNNVVVVLGLTFTLVNLQPYAFFALTLSLWSSPDICMVVLLAFNGFFALFLIVVRKWLNCEPAAPHECSTTVPKMFTTQITTIT</sequence>
<dbReference type="EnsemblMetazoa" id="ACHR007779-RA">
    <property type="protein sequence ID" value="ACHR007779-PA"/>
    <property type="gene ID" value="ACHR007779"/>
</dbReference>
<evidence type="ECO:0000313" key="3">
    <source>
        <dbReference type="Proteomes" id="UP000075881"/>
    </source>
</evidence>
<feature type="transmembrane region" description="Helical" evidence="1">
    <location>
        <begin position="382"/>
        <end position="404"/>
    </location>
</feature>
<keyword evidence="1" id="KW-1133">Transmembrane helix</keyword>
<feature type="transmembrane region" description="Helical" evidence="1">
    <location>
        <begin position="463"/>
        <end position="482"/>
    </location>
</feature>
<keyword evidence="3" id="KW-1185">Reference proteome</keyword>
<proteinExistence type="predicted"/>
<keyword evidence="1" id="KW-0812">Transmembrane</keyword>
<protein>
    <submittedName>
        <fullName evidence="2">Uncharacterized protein</fullName>
    </submittedName>
</protein>
<feature type="transmembrane region" description="Helical" evidence="1">
    <location>
        <begin position="265"/>
        <end position="286"/>
    </location>
</feature>
<evidence type="ECO:0000256" key="1">
    <source>
        <dbReference type="SAM" id="Phobius"/>
    </source>
</evidence>
<feature type="transmembrane region" description="Helical" evidence="1">
    <location>
        <begin position="339"/>
        <end position="362"/>
    </location>
</feature>
<reference evidence="3" key="1">
    <citation type="submission" date="2013-03" db="EMBL/GenBank/DDBJ databases">
        <title>The Genome Sequence of Anopheles christyi ACHKN1017.</title>
        <authorList>
            <consortium name="The Broad Institute Genomics Platform"/>
            <person name="Neafsey D.E."/>
            <person name="Besansky N."/>
            <person name="Walker B."/>
            <person name="Young S.K."/>
            <person name="Zeng Q."/>
            <person name="Gargeya S."/>
            <person name="Fitzgerald M."/>
            <person name="Haas B."/>
            <person name="Abouelleil A."/>
            <person name="Allen A.W."/>
            <person name="Alvarado L."/>
            <person name="Arachchi H.M."/>
            <person name="Berlin A.M."/>
            <person name="Chapman S.B."/>
            <person name="Gainer-Dewar J."/>
            <person name="Goldberg J."/>
            <person name="Griggs A."/>
            <person name="Gujja S."/>
            <person name="Hansen M."/>
            <person name="Howarth C."/>
            <person name="Imamovic A."/>
            <person name="Ireland A."/>
            <person name="Larimer J."/>
            <person name="McCowan C."/>
            <person name="Murphy C."/>
            <person name="Pearson M."/>
            <person name="Poon T.W."/>
            <person name="Priest M."/>
            <person name="Roberts A."/>
            <person name="Saif S."/>
            <person name="Shea T."/>
            <person name="Sisk P."/>
            <person name="Sykes S."/>
            <person name="Wortman J."/>
            <person name="Nusbaum C."/>
            <person name="Birren B."/>
        </authorList>
    </citation>
    <scope>NUCLEOTIDE SEQUENCE [LARGE SCALE GENOMIC DNA]</scope>
    <source>
        <strain evidence="3">ACHKN1017</strain>
    </source>
</reference>
<keyword evidence="1" id="KW-0472">Membrane</keyword>
<feature type="transmembrane region" description="Helical" evidence="1">
    <location>
        <begin position="434"/>
        <end position="456"/>
    </location>
</feature>
<dbReference type="AlphaFoldDB" id="A0A182KAJ2"/>